<reference evidence="1 2" key="1">
    <citation type="submission" date="2018-10" db="EMBL/GenBank/DDBJ databases">
        <title>Genomic Encyclopedia of Type Strains, Phase IV (KMG-IV): sequencing the most valuable type-strain genomes for metagenomic binning, comparative biology and taxonomic classification.</title>
        <authorList>
            <person name="Goeker M."/>
        </authorList>
    </citation>
    <scope>NUCLEOTIDE SEQUENCE [LARGE SCALE GENOMIC DNA]</scope>
    <source>
        <strain evidence="1 2">DSM 25080</strain>
    </source>
</reference>
<evidence type="ECO:0000313" key="2">
    <source>
        <dbReference type="Proteomes" id="UP000267187"/>
    </source>
</evidence>
<protein>
    <submittedName>
        <fullName evidence="1">Uncharacterized protein</fullName>
    </submittedName>
</protein>
<dbReference type="RefSeq" id="WP_121875824.1">
    <property type="nucleotide sequence ID" value="NZ_REFJ01000001.1"/>
</dbReference>
<evidence type="ECO:0000313" key="1">
    <source>
        <dbReference type="EMBL" id="RMA82496.1"/>
    </source>
</evidence>
<dbReference type="EMBL" id="REFJ01000001">
    <property type="protein sequence ID" value="RMA82496.1"/>
    <property type="molecule type" value="Genomic_DNA"/>
</dbReference>
<sequence length="116" mass="13626">MSVTNPSRTTLDKPISKTFQPYLYWSECIDATVSETPWRRGVVLFESQLRQPLGKDFLHLNNEQQRQRIARTLTKMLPCGEAKRWGRNRLIAVISQQHYWALDVFGERKLGEYEAQ</sequence>
<comment type="caution">
    <text evidence="1">The sequence shown here is derived from an EMBL/GenBank/DDBJ whole genome shotgun (WGS) entry which is preliminary data.</text>
</comment>
<name>A0A3M0AD91_9GAMM</name>
<proteinExistence type="predicted"/>
<keyword evidence="2" id="KW-1185">Reference proteome</keyword>
<gene>
    <name evidence="1" type="ORF">DFR27_0445</name>
</gene>
<dbReference type="AlphaFoldDB" id="A0A3M0AD91"/>
<accession>A0A3M0AD91</accession>
<dbReference type="Proteomes" id="UP000267187">
    <property type="component" value="Unassembled WGS sequence"/>
</dbReference>
<organism evidence="1 2">
    <name type="scientific">Umboniibacter marinipuniceus</name>
    <dbReference type="NCBI Taxonomy" id="569599"/>
    <lineage>
        <taxon>Bacteria</taxon>
        <taxon>Pseudomonadati</taxon>
        <taxon>Pseudomonadota</taxon>
        <taxon>Gammaproteobacteria</taxon>
        <taxon>Cellvibrionales</taxon>
        <taxon>Cellvibrionaceae</taxon>
        <taxon>Umboniibacter</taxon>
    </lineage>
</organism>